<reference evidence="1" key="1">
    <citation type="journal article" date="2014" name="Front. Microbiol.">
        <title>High frequency of phylogenetically diverse reductive dehalogenase-homologous genes in deep subseafloor sedimentary metagenomes.</title>
        <authorList>
            <person name="Kawai M."/>
            <person name="Futagami T."/>
            <person name="Toyoda A."/>
            <person name="Takaki Y."/>
            <person name="Nishi S."/>
            <person name="Hori S."/>
            <person name="Arai W."/>
            <person name="Tsubouchi T."/>
            <person name="Morono Y."/>
            <person name="Uchiyama I."/>
            <person name="Ito T."/>
            <person name="Fujiyama A."/>
            <person name="Inagaki F."/>
            <person name="Takami H."/>
        </authorList>
    </citation>
    <scope>NUCLEOTIDE SEQUENCE</scope>
    <source>
        <strain evidence="1">Expedition CK06-06</strain>
    </source>
</reference>
<accession>X0S4M8</accession>
<dbReference type="Gene3D" id="3.30.110.150">
    <property type="entry name" value="SepF-like protein"/>
    <property type="match status" value="1"/>
</dbReference>
<evidence type="ECO:0000313" key="1">
    <source>
        <dbReference type="EMBL" id="GAF70201.1"/>
    </source>
</evidence>
<gene>
    <name evidence="1" type="ORF">S01H1_12741</name>
</gene>
<name>X0S4M8_9ZZZZ</name>
<comment type="caution">
    <text evidence="1">The sequence shown here is derived from an EMBL/GenBank/DDBJ whole genome shotgun (WGS) entry which is preliminary data.</text>
</comment>
<organism evidence="1">
    <name type="scientific">marine sediment metagenome</name>
    <dbReference type="NCBI Taxonomy" id="412755"/>
    <lineage>
        <taxon>unclassified sequences</taxon>
        <taxon>metagenomes</taxon>
        <taxon>ecological metagenomes</taxon>
    </lineage>
</organism>
<protein>
    <recommendedName>
        <fullName evidence="2">Cell division protein SepF</fullName>
    </recommendedName>
</protein>
<dbReference type="EMBL" id="BARS01006553">
    <property type="protein sequence ID" value="GAF70201.1"/>
    <property type="molecule type" value="Genomic_DNA"/>
</dbReference>
<dbReference type="Pfam" id="PF04472">
    <property type="entry name" value="SepF"/>
    <property type="match status" value="1"/>
</dbReference>
<dbReference type="InterPro" id="IPR038594">
    <property type="entry name" value="SepF-like_sf"/>
</dbReference>
<sequence>MKFWKKEFDDILVDGSPHETLGFTKEKNYLQIPMMIQKFLIKKYNFRSIEQIDDIKQQLSGRTILIINARQLLENNAIPLQELKIGIDEIKSFLNERGGSIGRIGDQYLILTPSPHIKMTI</sequence>
<proteinExistence type="predicted"/>
<dbReference type="AlphaFoldDB" id="X0S4M8"/>
<dbReference type="InterPro" id="IPR007561">
    <property type="entry name" value="Cell_div_SepF/SepF-rel"/>
</dbReference>
<evidence type="ECO:0008006" key="2">
    <source>
        <dbReference type="Google" id="ProtNLM"/>
    </source>
</evidence>